<feature type="transmembrane region" description="Helical" evidence="7">
    <location>
        <begin position="867"/>
        <end position="884"/>
    </location>
</feature>
<sequence>MKSILFALSVFAQEYVDVAILHSQTGTLAISEITVINAEILAIEELNAAGGVLGKQVRYTIFDGQSDPAAFASNADYITQNSSFATTFGCWTSSSRKAVLPYFESRNKQLWYPVQYEGQECSKNVFYSGADPNEQIEPSLVWLLSNYPKNVYLIGSDYVFPRTANSIIKSMLYDLGATLVGEDYIPLPANASQSASNNASLSTFLDKLLVAAPSGCIIYNTLNGDANVQLFQWMAIKNMTANKYPSMSVSITEAEAPAIGIQNLVGHFAAWNYFMTDPAATPQTYTDYLSSKFITSYRNRFGNTSVVNDPMEAAYINVKVWAQAVEQAESFDVDLVRNAAYGITFDAPEGIVTLQPNHHFSKYARIGRFRSDGLFDVVYYGSTPVVPNPWNQYITASTGKICDWSQNRTDASQYSPKQVKVGLLYDAKSIENFKAQQLAIERINYGGLLGYMIVPVVINLDWDETTITQLINDTVAIMGIPLKSVYNQKWSAVTQDLNQQFLALIPRIEGQYTPTNNTLILDLTPSQSLNTTLTWLMRTKYRGYFCIAFNGTEGLQSCSFVDSYFAGNAITKIGSVTLDPFQNNSVLINQMVQSIAASGLTNVLIINTFPGSYAKTTSLIFSSLKSLTIKYKICSTSMNERKVTSEMTTHYGASSYFQQISIAQNAVFYSLYTGRYGSEIVSNGMVMSYAAVNIWAEGVKLANSFDPVKVRVSLYGVPIQTPSGAFTLQYSNRFSAPVRIAVVASTQNSNFYRPVVGGDDSVDTTVDPIQVKEGDVNYFGPQLSPRAPPSMGRKVLTGITVAIHAAMYLAIGWVITQRDSIIIRKSGFIFMLATLFGSTIGVSYVYFLYPTNATELQCYTKSWTVNVGFFIVFSTLIEKCFTIFRLNRKRRKATDKQVKSRPLLHVFLFTLAISVAIVAKYFVDYGNGLDTVYVDLQFGVSYEQYYVCKTTYFDYGILFACGLICIVGCTLAVQIREIKLPHNETYYISETIYIWAFVKIIIAVILAFAPPGNEIFYYVEALGEIVPNVHTFVIFVAPKYLAITRNEIPQESGVEDALSGSDKSSKRISQNR</sequence>
<feature type="transmembrane region" description="Helical" evidence="7">
    <location>
        <begin position="827"/>
        <end position="847"/>
    </location>
</feature>
<dbReference type="AlphaFoldDB" id="A0AAD5Y5U6"/>
<evidence type="ECO:0000256" key="2">
    <source>
        <dbReference type="ARBA" id="ARBA00022692"/>
    </source>
</evidence>
<proteinExistence type="predicted"/>
<evidence type="ECO:0000256" key="1">
    <source>
        <dbReference type="ARBA" id="ARBA00004141"/>
    </source>
</evidence>
<evidence type="ECO:0000313" key="10">
    <source>
        <dbReference type="Proteomes" id="UP001210925"/>
    </source>
</evidence>
<organism evidence="9 10">
    <name type="scientific">Boothiomyces macroporosus</name>
    <dbReference type="NCBI Taxonomy" id="261099"/>
    <lineage>
        <taxon>Eukaryota</taxon>
        <taxon>Fungi</taxon>
        <taxon>Fungi incertae sedis</taxon>
        <taxon>Chytridiomycota</taxon>
        <taxon>Chytridiomycota incertae sedis</taxon>
        <taxon>Chytridiomycetes</taxon>
        <taxon>Rhizophydiales</taxon>
        <taxon>Terramycetaceae</taxon>
        <taxon>Boothiomyces</taxon>
    </lineage>
</organism>
<dbReference type="InterPro" id="IPR028082">
    <property type="entry name" value="Peripla_BP_I"/>
</dbReference>
<dbReference type="EMBL" id="JADGKB010000011">
    <property type="protein sequence ID" value="KAJ3260446.1"/>
    <property type="molecule type" value="Genomic_DNA"/>
</dbReference>
<comment type="caution">
    <text evidence="9">The sequence shown here is derived from an EMBL/GenBank/DDBJ whole genome shotgun (WGS) entry which is preliminary data.</text>
</comment>
<protein>
    <recommendedName>
        <fullName evidence="8">G-protein coupled receptors family 3 profile domain-containing protein</fullName>
    </recommendedName>
</protein>
<keyword evidence="3 7" id="KW-1133">Transmembrane helix</keyword>
<evidence type="ECO:0000256" key="7">
    <source>
        <dbReference type="SAM" id="Phobius"/>
    </source>
</evidence>
<keyword evidence="2 7" id="KW-0812">Transmembrane</keyword>
<keyword evidence="5" id="KW-0325">Glycoprotein</keyword>
<evidence type="ECO:0000256" key="5">
    <source>
        <dbReference type="ARBA" id="ARBA00023180"/>
    </source>
</evidence>
<feature type="region of interest" description="Disordered" evidence="6">
    <location>
        <begin position="1052"/>
        <end position="1072"/>
    </location>
</feature>
<dbReference type="Proteomes" id="UP001210925">
    <property type="component" value="Unassembled WGS sequence"/>
</dbReference>
<name>A0AAD5Y5U6_9FUNG</name>
<dbReference type="Pfam" id="PF13433">
    <property type="entry name" value="Peripla_BP_5"/>
    <property type="match status" value="2"/>
</dbReference>
<dbReference type="Pfam" id="PF00003">
    <property type="entry name" value="7tm_3"/>
    <property type="match status" value="1"/>
</dbReference>
<evidence type="ECO:0000256" key="3">
    <source>
        <dbReference type="ARBA" id="ARBA00022989"/>
    </source>
</evidence>
<dbReference type="SUPFAM" id="SSF53822">
    <property type="entry name" value="Periplasmic binding protein-like I"/>
    <property type="match status" value="2"/>
</dbReference>
<keyword evidence="10" id="KW-1185">Reference proteome</keyword>
<dbReference type="InterPro" id="IPR017978">
    <property type="entry name" value="GPCR_3_C"/>
</dbReference>
<evidence type="ECO:0000259" key="8">
    <source>
        <dbReference type="Pfam" id="PF00003"/>
    </source>
</evidence>
<comment type="subcellular location">
    <subcellularLocation>
        <location evidence="1">Membrane</location>
        <topology evidence="1">Multi-pass membrane protein</topology>
    </subcellularLocation>
</comment>
<dbReference type="GO" id="GO:0004930">
    <property type="term" value="F:G protein-coupled receptor activity"/>
    <property type="evidence" value="ECO:0007669"/>
    <property type="project" value="InterPro"/>
</dbReference>
<feature type="transmembrane region" description="Helical" evidence="7">
    <location>
        <begin position="987"/>
        <end position="1009"/>
    </location>
</feature>
<keyword evidence="4 7" id="KW-0472">Membrane</keyword>
<evidence type="ECO:0000256" key="4">
    <source>
        <dbReference type="ARBA" id="ARBA00023136"/>
    </source>
</evidence>
<feature type="transmembrane region" description="Helical" evidence="7">
    <location>
        <begin position="955"/>
        <end position="975"/>
    </location>
</feature>
<evidence type="ECO:0000256" key="6">
    <source>
        <dbReference type="SAM" id="MobiDB-lite"/>
    </source>
</evidence>
<feature type="transmembrane region" description="Helical" evidence="7">
    <location>
        <begin position="795"/>
        <end position="815"/>
    </location>
</feature>
<evidence type="ECO:0000313" key="9">
    <source>
        <dbReference type="EMBL" id="KAJ3260446.1"/>
    </source>
</evidence>
<accession>A0AAD5Y5U6</accession>
<feature type="transmembrane region" description="Helical" evidence="7">
    <location>
        <begin position="904"/>
        <end position="923"/>
    </location>
</feature>
<gene>
    <name evidence="9" type="ORF">HK103_000588</name>
</gene>
<feature type="domain" description="G-protein coupled receptors family 3 profile" evidence="8">
    <location>
        <begin position="799"/>
        <end position="1039"/>
    </location>
</feature>
<dbReference type="InterPro" id="IPR017777">
    <property type="entry name" value="ABC_urea-bd_UrtA"/>
</dbReference>
<dbReference type="Gene3D" id="3.40.50.2300">
    <property type="match status" value="4"/>
</dbReference>
<dbReference type="CDD" id="cd06355">
    <property type="entry name" value="PBP1_FmdD-like"/>
    <property type="match status" value="1"/>
</dbReference>
<dbReference type="GO" id="GO:0016020">
    <property type="term" value="C:membrane"/>
    <property type="evidence" value="ECO:0007669"/>
    <property type="project" value="UniProtKB-SubCell"/>
</dbReference>
<reference evidence="9" key="1">
    <citation type="submission" date="2020-05" db="EMBL/GenBank/DDBJ databases">
        <title>Phylogenomic resolution of chytrid fungi.</title>
        <authorList>
            <person name="Stajich J.E."/>
            <person name="Amses K."/>
            <person name="Simmons R."/>
            <person name="Seto K."/>
            <person name="Myers J."/>
            <person name="Bonds A."/>
            <person name="Quandt C.A."/>
            <person name="Barry K."/>
            <person name="Liu P."/>
            <person name="Grigoriev I."/>
            <person name="Longcore J.E."/>
            <person name="James T.Y."/>
        </authorList>
    </citation>
    <scope>NUCLEOTIDE SEQUENCE</scope>
    <source>
        <strain evidence="9">PLAUS21</strain>
    </source>
</reference>
<dbReference type="PANTHER" id="PTHR47628:SF1">
    <property type="entry name" value="ALIPHATIC AMIDASE EXPRESSION-REGULATING PROTEIN"/>
    <property type="match status" value="1"/>
</dbReference>
<dbReference type="PANTHER" id="PTHR47628">
    <property type="match status" value="1"/>
</dbReference>